<feature type="site" description="Part of the allosteric site" evidence="3">
    <location>
        <position position="159"/>
    </location>
</feature>
<dbReference type="HAMAP" id="MF_01241">
    <property type="entry name" value="GlcN6P_deamin"/>
    <property type="match status" value="1"/>
</dbReference>
<dbReference type="PANTHER" id="PTHR11280:SF5">
    <property type="entry name" value="GLUCOSAMINE-6-PHOSPHATE ISOMERASE"/>
    <property type="match status" value="1"/>
</dbReference>
<comment type="caution">
    <text evidence="3">Lacks conserved residue(s) required for the propagation of feature annotation.</text>
</comment>
<sequence>MQITIVPDAHAVAECAADRIADAIRSSAARGRPAVLGVATGSSPLGTYAALAARVRAGELDVSGVAAFALDEYVGLDPHHPESYHSVIRRTVTEPLGLDPERVHVPDGAAADLEVACADYERMIEEAGGVDLQLLGIGANGHIGFNEPTSSFASRTRVKTLAPQTRADNARFFDAPDRVPVHCVTQGLGTILDARRLLLVAQGEGKADAVARMVEGPLASVCPASALQLHRRADVVIDRAAASQLRLSDYYEYVQEHLPGGAA</sequence>
<feature type="active site" description="Proton acceptor; for ring-opening step" evidence="3">
    <location>
        <position position="142"/>
    </location>
</feature>
<dbReference type="EC" id="3.5.99.6" evidence="3"/>
<dbReference type="Proteomes" id="UP000285768">
    <property type="component" value="Chromosome"/>
</dbReference>
<dbReference type="CDD" id="cd01399">
    <property type="entry name" value="GlcN6P_deaminase"/>
    <property type="match status" value="1"/>
</dbReference>
<comment type="similarity">
    <text evidence="3">Belongs to the glucosamine/galactosamine-6-phosphate isomerase family. NagB subfamily.</text>
</comment>
<dbReference type="InterPro" id="IPR037171">
    <property type="entry name" value="NagB/RpiA_transferase-like"/>
</dbReference>
<dbReference type="InterPro" id="IPR006148">
    <property type="entry name" value="Glc/Gal-6P_isomerase"/>
</dbReference>
<feature type="domain" description="Glucosamine/galactosamine-6-phosphate isomerase" evidence="4">
    <location>
        <begin position="7"/>
        <end position="230"/>
    </location>
</feature>
<dbReference type="NCBIfam" id="NF001684">
    <property type="entry name" value="PRK00443.1-4"/>
    <property type="match status" value="1"/>
</dbReference>
<keyword evidence="1 3" id="KW-0378">Hydrolase</keyword>
<evidence type="ECO:0000256" key="3">
    <source>
        <dbReference type="HAMAP-Rule" id="MF_01241"/>
    </source>
</evidence>
<dbReference type="Gene3D" id="3.40.50.1360">
    <property type="match status" value="1"/>
</dbReference>
<dbReference type="EMBL" id="CP035037">
    <property type="protein sequence ID" value="QAB18562.1"/>
    <property type="molecule type" value="Genomic_DNA"/>
</dbReference>
<dbReference type="SUPFAM" id="SSF100950">
    <property type="entry name" value="NagB/RpiA/CoA transferase-like"/>
    <property type="match status" value="1"/>
</dbReference>
<dbReference type="GO" id="GO:0004342">
    <property type="term" value="F:glucosamine-6-phosphate deaminase activity"/>
    <property type="evidence" value="ECO:0007669"/>
    <property type="project" value="UniProtKB-EC"/>
</dbReference>
<feature type="site" description="Part of the allosteric site" evidence="3">
    <location>
        <position position="150"/>
    </location>
</feature>
<dbReference type="InterPro" id="IPR018321">
    <property type="entry name" value="Glucosamine6P_isomerase_CS"/>
</dbReference>
<feature type="active site" description="For ring-opening step" evidence="3">
    <location>
        <position position="140"/>
    </location>
</feature>
<keyword evidence="3" id="KW-0021">Allosteric enzyme</keyword>
<dbReference type="PANTHER" id="PTHR11280">
    <property type="entry name" value="GLUCOSAMINE-6-PHOSPHATE ISOMERASE"/>
    <property type="match status" value="1"/>
</dbReference>
<evidence type="ECO:0000256" key="1">
    <source>
        <dbReference type="ARBA" id="ARBA00022801"/>
    </source>
</evidence>
<gene>
    <name evidence="3 5" type="primary">nagB</name>
    <name evidence="5" type="ORF">Leucomu_12150</name>
</gene>
<keyword evidence="2 3" id="KW-0119">Carbohydrate metabolism</keyword>
<feature type="active site" description="Proton acceptor; for enolization step" evidence="3">
    <location>
        <position position="71"/>
    </location>
</feature>
<protein>
    <recommendedName>
        <fullName evidence="3">Glucosamine-6-phosphate deaminase</fullName>
        <ecNumber evidence="3">3.5.99.6</ecNumber>
    </recommendedName>
    <alternativeName>
        <fullName evidence="3">GlcN6P deaminase</fullName>
        <shortName evidence="3">GNPDA</shortName>
    </alternativeName>
    <alternativeName>
        <fullName evidence="3">Glucosamine-6-phosphate isomerase</fullName>
    </alternativeName>
</protein>
<evidence type="ECO:0000313" key="5">
    <source>
        <dbReference type="EMBL" id="QAB18562.1"/>
    </source>
</evidence>
<comment type="pathway">
    <text evidence="3">Amino-sugar metabolism; N-acetylneuraminate degradation; D-fructose 6-phosphate from N-acetylneuraminate: step 5/5.</text>
</comment>
<reference evidence="5 6" key="1">
    <citation type="submission" date="2019-01" db="EMBL/GenBank/DDBJ databases">
        <title>Leucobacter muris sp. nov. isolated from the nose of a laboratory mouse.</title>
        <authorList>
            <person name="Benga L."/>
            <person name="Sproeer C."/>
            <person name="Schumann P."/>
            <person name="Verbarg S."/>
            <person name="Bunk B."/>
            <person name="Engelhardt E."/>
            <person name="Benten P.M."/>
            <person name="Sager M."/>
        </authorList>
    </citation>
    <scope>NUCLEOTIDE SEQUENCE [LARGE SCALE GENOMIC DNA]</scope>
    <source>
        <strain evidence="5 6">DSM 101948</strain>
    </source>
</reference>
<dbReference type="NCBIfam" id="TIGR00502">
    <property type="entry name" value="nagB"/>
    <property type="match status" value="1"/>
</dbReference>
<comment type="catalytic activity">
    <reaction evidence="3">
        <text>alpha-D-glucosamine 6-phosphate + H2O = beta-D-fructose 6-phosphate + NH4(+)</text>
        <dbReference type="Rhea" id="RHEA:12172"/>
        <dbReference type="ChEBI" id="CHEBI:15377"/>
        <dbReference type="ChEBI" id="CHEBI:28938"/>
        <dbReference type="ChEBI" id="CHEBI:57634"/>
        <dbReference type="ChEBI" id="CHEBI:75989"/>
        <dbReference type="EC" id="3.5.99.6"/>
    </reaction>
</comment>
<comment type="activity regulation">
    <text evidence="3">Allosterically activated by N-acetylglucosamine 6-phosphate (GlcNAc6P).</text>
</comment>
<dbReference type="InterPro" id="IPR004547">
    <property type="entry name" value="Glucosamine6P_isomerase"/>
</dbReference>
<dbReference type="PROSITE" id="PS01161">
    <property type="entry name" value="GLC_GALNAC_ISOMERASE"/>
    <property type="match status" value="1"/>
</dbReference>
<keyword evidence="6" id="KW-1185">Reference proteome</keyword>
<organism evidence="5 6">
    <name type="scientific">Leucobacter muris</name>
    <dbReference type="NCBI Taxonomy" id="1935379"/>
    <lineage>
        <taxon>Bacteria</taxon>
        <taxon>Bacillati</taxon>
        <taxon>Actinomycetota</taxon>
        <taxon>Actinomycetes</taxon>
        <taxon>Micrococcales</taxon>
        <taxon>Microbacteriaceae</taxon>
        <taxon>Leucobacter</taxon>
    </lineage>
</organism>
<accession>A0ABX5QHK2</accession>
<feature type="active site" description="For ring-opening step" evidence="3">
    <location>
        <position position="147"/>
    </location>
</feature>
<comment type="function">
    <text evidence="3">Catalyzes the reversible isomerization-deamination of glucosamine 6-phosphate (GlcN6P) to form fructose 6-phosphate (Fru6P) and ammonium ion.</text>
</comment>
<evidence type="ECO:0000256" key="2">
    <source>
        <dbReference type="ARBA" id="ARBA00023277"/>
    </source>
</evidence>
<dbReference type="Pfam" id="PF01182">
    <property type="entry name" value="Glucosamine_iso"/>
    <property type="match status" value="1"/>
</dbReference>
<proteinExistence type="inferred from homology"/>
<feature type="site" description="Part of the allosteric site" evidence="3">
    <location>
        <position position="160"/>
    </location>
</feature>
<evidence type="ECO:0000259" key="4">
    <source>
        <dbReference type="Pfam" id="PF01182"/>
    </source>
</evidence>
<name>A0ABX5QHK2_9MICO</name>
<dbReference type="RefSeq" id="WP_128387382.1">
    <property type="nucleotide sequence ID" value="NZ_CP035037.1"/>
</dbReference>
<evidence type="ECO:0000313" key="6">
    <source>
        <dbReference type="Proteomes" id="UP000285768"/>
    </source>
</evidence>
<feature type="site" description="Part of the allosteric site" evidence="3">
    <location>
        <position position="157"/>
    </location>
</feature>